<keyword evidence="3" id="KW-1185">Reference proteome</keyword>
<evidence type="ECO:0000313" key="2">
    <source>
        <dbReference type="EMBL" id="EHO69791.1"/>
    </source>
</evidence>
<feature type="compositionally biased region" description="Polar residues" evidence="1">
    <location>
        <begin position="115"/>
        <end position="124"/>
    </location>
</feature>
<reference evidence="2 3" key="1">
    <citation type="submission" date="2011-12" db="EMBL/GenBank/DDBJ databases">
        <title>The Genome Sequence of Prevotella maculosa OT 289.</title>
        <authorList>
            <consortium name="The Broad Institute Genome Sequencing Platform"/>
            <person name="Earl A."/>
            <person name="Ward D."/>
            <person name="Feldgarden M."/>
            <person name="Gevers D."/>
            <person name="Izard J."/>
            <person name="Blanton J.M."/>
            <person name="Mathney J."/>
            <person name="Tanner A.C."/>
            <person name="Dewhirst F.E."/>
            <person name="Young S.K."/>
            <person name="Zeng Q."/>
            <person name="Gargeya S."/>
            <person name="Fitzgerald M."/>
            <person name="Haas B."/>
            <person name="Abouelleil A."/>
            <person name="Alvarado L."/>
            <person name="Arachchi H.M."/>
            <person name="Berlin A."/>
            <person name="Chapman S.B."/>
            <person name="Gearin G."/>
            <person name="Goldberg J."/>
            <person name="Griggs A."/>
            <person name="Gujja S."/>
            <person name="Hansen M."/>
            <person name="Heiman D."/>
            <person name="Howarth C."/>
            <person name="Larimer J."/>
            <person name="Lui A."/>
            <person name="MacDonald P.J.P."/>
            <person name="McCowen C."/>
            <person name="Montmayeur A."/>
            <person name="Murphy C."/>
            <person name="Neiman D."/>
            <person name="Pearson M."/>
            <person name="Priest M."/>
            <person name="Roberts A."/>
            <person name="Saif S."/>
            <person name="Shea T."/>
            <person name="Sisk P."/>
            <person name="Stolte C."/>
            <person name="Sykes S."/>
            <person name="Wortman J."/>
            <person name="Nusbaum C."/>
            <person name="Birren B."/>
        </authorList>
    </citation>
    <scope>NUCLEOTIDE SEQUENCE [LARGE SCALE GENOMIC DNA]</scope>
    <source>
        <strain evidence="2 3">OT 289</strain>
    </source>
</reference>
<accession>H1HNA4</accession>
<feature type="compositionally biased region" description="Basic and acidic residues" evidence="1">
    <location>
        <begin position="134"/>
        <end position="146"/>
    </location>
</feature>
<evidence type="ECO:0000313" key="3">
    <source>
        <dbReference type="Proteomes" id="UP000003167"/>
    </source>
</evidence>
<name>H1HNA4_9BACT</name>
<dbReference type="HOGENOM" id="CLU_1775744_0_0_10"/>
<gene>
    <name evidence="2" type="ORF">HMPREF9944_01648</name>
</gene>
<protein>
    <submittedName>
        <fullName evidence="2">Uncharacterized protein</fullName>
    </submittedName>
</protein>
<proteinExistence type="predicted"/>
<dbReference type="Proteomes" id="UP000003167">
    <property type="component" value="Unassembled WGS sequence"/>
</dbReference>
<sequence length="146" mass="16079">MILTVPAYGTHSFSLWNAQFQSMKLSWNTVARRLRSARRALGRRIAGVSGTSGACFSPPLGERSAPVCGLVLPAAVGPGRGRREKNPIYFGYKTRLRVSDLSDGRKRRHGLCSVSPANTKSTPGQTTQRTTRTRTQEREHKPITLT</sequence>
<evidence type="ECO:0000256" key="1">
    <source>
        <dbReference type="SAM" id="MobiDB-lite"/>
    </source>
</evidence>
<organism evidence="2 3">
    <name type="scientific">Segatella maculosa OT 289</name>
    <dbReference type="NCBI Taxonomy" id="999422"/>
    <lineage>
        <taxon>Bacteria</taxon>
        <taxon>Pseudomonadati</taxon>
        <taxon>Bacteroidota</taxon>
        <taxon>Bacteroidia</taxon>
        <taxon>Bacteroidales</taxon>
        <taxon>Prevotellaceae</taxon>
        <taxon>Segatella</taxon>
    </lineage>
</organism>
<comment type="caution">
    <text evidence="2">The sequence shown here is derived from an EMBL/GenBank/DDBJ whole genome shotgun (WGS) entry which is preliminary data.</text>
</comment>
<dbReference type="STRING" id="999422.HMPREF9944_01648"/>
<feature type="region of interest" description="Disordered" evidence="1">
    <location>
        <begin position="101"/>
        <end position="146"/>
    </location>
</feature>
<dbReference type="EMBL" id="AGEK01000028">
    <property type="protein sequence ID" value="EHO69791.1"/>
    <property type="molecule type" value="Genomic_DNA"/>
</dbReference>
<dbReference type="AlphaFoldDB" id="H1HNA4"/>